<dbReference type="GO" id="GO:0003677">
    <property type="term" value="F:DNA binding"/>
    <property type="evidence" value="ECO:0007669"/>
    <property type="project" value="UniProtKB-KW"/>
</dbReference>
<feature type="domain" description="SWIRM" evidence="8">
    <location>
        <begin position="20"/>
        <end position="117"/>
    </location>
</feature>
<keyword evidence="3" id="KW-0238">DNA-binding</keyword>
<dbReference type="PANTHER" id="PTHR12802:SF140">
    <property type="entry name" value="SWI_SNF COMPLEX SUBUNIT SWI3A"/>
    <property type="match status" value="1"/>
</dbReference>
<evidence type="ECO:0000259" key="9">
    <source>
        <dbReference type="PROSITE" id="PS51293"/>
    </source>
</evidence>
<dbReference type="InterPro" id="IPR032451">
    <property type="entry name" value="SMARCC_C"/>
</dbReference>
<evidence type="ECO:0000256" key="3">
    <source>
        <dbReference type="ARBA" id="ARBA00023125"/>
    </source>
</evidence>
<dbReference type="Proteomes" id="UP001370490">
    <property type="component" value="Unassembled WGS sequence"/>
</dbReference>
<keyword evidence="1" id="KW-0217">Developmental protein</keyword>
<dbReference type="PROSITE" id="PS50090">
    <property type="entry name" value="MYB_LIKE"/>
    <property type="match status" value="1"/>
</dbReference>
<dbReference type="Pfam" id="PF04433">
    <property type="entry name" value="SWIRM"/>
    <property type="match status" value="1"/>
</dbReference>
<dbReference type="PANTHER" id="PTHR12802">
    <property type="entry name" value="SWI/SNF COMPLEX-RELATED"/>
    <property type="match status" value="1"/>
</dbReference>
<keyword evidence="5" id="KW-0539">Nucleus</keyword>
<dbReference type="PROSITE" id="PS50934">
    <property type="entry name" value="SWIRM"/>
    <property type="match status" value="1"/>
</dbReference>
<feature type="domain" description="Myb-like" evidence="7">
    <location>
        <begin position="251"/>
        <end position="293"/>
    </location>
</feature>
<evidence type="ECO:0000256" key="1">
    <source>
        <dbReference type="ARBA" id="ARBA00022473"/>
    </source>
</evidence>
<evidence type="ECO:0000313" key="10">
    <source>
        <dbReference type="EMBL" id="KAK6924633.1"/>
    </source>
</evidence>
<evidence type="ECO:0000259" key="7">
    <source>
        <dbReference type="PROSITE" id="PS50090"/>
    </source>
</evidence>
<evidence type="ECO:0000313" key="11">
    <source>
        <dbReference type="Proteomes" id="UP001370490"/>
    </source>
</evidence>
<keyword evidence="2" id="KW-0805">Transcription regulation</keyword>
<name>A0AAN8Z8P7_9MAGN</name>
<evidence type="ECO:0000256" key="6">
    <source>
        <dbReference type="SAM" id="MobiDB-lite"/>
    </source>
</evidence>
<gene>
    <name evidence="10" type="ORF">RJ641_008959</name>
</gene>
<dbReference type="InterPro" id="IPR036388">
    <property type="entry name" value="WH-like_DNA-bd_sf"/>
</dbReference>
<dbReference type="InterPro" id="IPR007526">
    <property type="entry name" value="SWIRM"/>
</dbReference>
<keyword evidence="4" id="KW-0804">Transcription</keyword>
<dbReference type="Gene3D" id="1.10.10.60">
    <property type="entry name" value="Homeodomain-like"/>
    <property type="match status" value="1"/>
</dbReference>
<evidence type="ECO:0000256" key="5">
    <source>
        <dbReference type="ARBA" id="ARBA00023242"/>
    </source>
</evidence>
<comment type="caution">
    <text evidence="10">The sequence shown here is derived from an EMBL/GenBank/DDBJ whole genome shotgun (WGS) entry which is preliminary data.</text>
</comment>
<evidence type="ECO:0000256" key="2">
    <source>
        <dbReference type="ARBA" id="ARBA00023015"/>
    </source>
</evidence>
<dbReference type="FunFam" id="1.10.10.10:FF:000020">
    <property type="entry name" value="SWI/SNF complex subunit SMARCC2 isoform c"/>
    <property type="match status" value="1"/>
</dbReference>
<evidence type="ECO:0000256" key="4">
    <source>
        <dbReference type="ARBA" id="ARBA00023163"/>
    </source>
</evidence>
<dbReference type="AlphaFoldDB" id="A0AAN8Z8P7"/>
<sequence length="544" mass="60539">MVSTEDTGLRPPEDPELDLYTIPSYASWFSWNEIHETERISLKEFFDGSSISRTPKIYKEYRDFIISKYREDPSRRLTFTEIRKCLVGDVCVLMKVFRFLERWGLINFSATSSSFDDAIALVGEGEEKWNIKVEEGPPSGIRVSALPNSLKPVSLPPSLNDIHDTPDSLSQLPPLASYSDVFGDLKEQQHKGLACENCGENIDAAHYESAEGNKTICVKCYEDKNFEEGKSADDFNFKESIESCGKHGAVWTEAETLLLLESVLKHGDDWELVSQGVKTKTKFDCISRLLQLPFGELMLNLANDKGKLFEAHDAAGTAQQTQSSPPNTTNVPEMIDQCHENKFEQNGTASEGPPMKKRFIASLSDAGSSIMKQVALFSTMVGPRPAVAAAEAAVAALCEENPCTKVIFDAEEDPENYESSMINNEPERAPQGEKPEMDGRSGVSESPEKSSVKSSIPLTLRLRAAIATALGAAAARAKLLADQEDREMKKLHCKGKYLEDLEQIMENEYKHIQDLKESIITERIKVLQRAFNTGIPRLKEIIPL</sequence>
<reference evidence="10 11" key="1">
    <citation type="submission" date="2023-12" db="EMBL/GenBank/DDBJ databases">
        <title>A high-quality genome assembly for Dillenia turbinata (Dilleniales).</title>
        <authorList>
            <person name="Chanderbali A."/>
        </authorList>
    </citation>
    <scope>NUCLEOTIDE SEQUENCE [LARGE SCALE GENOMIC DNA]</scope>
    <source>
        <strain evidence="10">LSX21</strain>
        <tissue evidence="10">Leaf</tissue>
    </source>
</reference>
<dbReference type="InterPro" id="IPR017884">
    <property type="entry name" value="SANT_dom"/>
</dbReference>
<dbReference type="GO" id="GO:0005634">
    <property type="term" value="C:nucleus"/>
    <property type="evidence" value="ECO:0007669"/>
    <property type="project" value="UniProtKB-ARBA"/>
</dbReference>
<feature type="compositionally biased region" description="Basic and acidic residues" evidence="6">
    <location>
        <begin position="425"/>
        <end position="439"/>
    </location>
</feature>
<dbReference type="InterPro" id="IPR001005">
    <property type="entry name" value="SANT/Myb"/>
</dbReference>
<evidence type="ECO:0000259" key="8">
    <source>
        <dbReference type="PROSITE" id="PS50934"/>
    </source>
</evidence>
<dbReference type="Pfam" id="PF00249">
    <property type="entry name" value="Myb_DNA-binding"/>
    <property type="match status" value="1"/>
</dbReference>
<accession>A0AAN8Z8P7</accession>
<feature type="domain" description="SANT" evidence="9">
    <location>
        <begin position="246"/>
        <end position="297"/>
    </location>
</feature>
<dbReference type="Pfam" id="PF16495">
    <property type="entry name" value="SWIRM-assoc_1"/>
    <property type="match status" value="1"/>
</dbReference>
<dbReference type="SUPFAM" id="SSF46689">
    <property type="entry name" value="Homeodomain-like"/>
    <property type="match status" value="2"/>
</dbReference>
<dbReference type="EMBL" id="JBAMMX010000016">
    <property type="protein sequence ID" value="KAK6924633.1"/>
    <property type="molecule type" value="Genomic_DNA"/>
</dbReference>
<dbReference type="PROSITE" id="PS51293">
    <property type="entry name" value="SANT"/>
    <property type="match status" value="1"/>
</dbReference>
<dbReference type="SMART" id="SM00717">
    <property type="entry name" value="SANT"/>
    <property type="match status" value="1"/>
</dbReference>
<protein>
    <submittedName>
        <fullName evidence="10">SMARCC, C-terminal</fullName>
    </submittedName>
</protein>
<dbReference type="Gene3D" id="1.10.10.10">
    <property type="entry name" value="Winged helix-like DNA-binding domain superfamily/Winged helix DNA-binding domain"/>
    <property type="match status" value="1"/>
</dbReference>
<proteinExistence type="predicted"/>
<organism evidence="10 11">
    <name type="scientific">Dillenia turbinata</name>
    <dbReference type="NCBI Taxonomy" id="194707"/>
    <lineage>
        <taxon>Eukaryota</taxon>
        <taxon>Viridiplantae</taxon>
        <taxon>Streptophyta</taxon>
        <taxon>Embryophyta</taxon>
        <taxon>Tracheophyta</taxon>
        <taxon>Spermatophyta</taxon>
        <taxon>Magnoliopsida</taxon>
        <taxon>eudicotyledons</taxon>
        <taxon>Gunneridae</taxon>
        <taxon>Pentapetalae</taxon>
        <taxon>Dilleniales</taxon>
        <taxon>Dilleniaceae</taxon>
        <taxon>Dillenia</taxon>
    </lineage>
</organism>
<dbReference type="CDD" id="cd00167">
    <property type="entry name" value="SANT"/>
    <property type="match status" value="1"/>
</dbReference>
<feature type="region of interest" description="Disordered" evidence="6">
    <location>
        <begin position="414"/>
        <end position="450"/>
    </location>
</feature>
<keyword evidence="11" id="KW-1185">Reference proteome</keyword>
<dbReference type="InterPro" id="IPR009057">
    <property type="entry name" value="Homeodomain-like_sf"/>
</dbReference>